<accession>A0A5N5DDE6</accession>
<evidence type="ECO:0000256" key="3">
    <source>
        <dbReference type="ARBA" id="ARBA00022824"/>
    </source>
</evidence>
<feature type="compositionally biased region" description="Basic and acidic residues" evidence="7">
    <location>
        <begin position="359"/>
        <end position="369"/>
    </location>
</feature>
<evidence type="ECO:0000256" key="6">
    <source>
        <dbReference type="ARBA" id="ARBA00023136"/>
    </source>
</evidence>
<dbReference type="AlphaFoldDB" id="A0A5N5DDE6"/>
<keyword evidence="3" id="KW-0256">Endoplasmic reticulum</keyword>
<proteinExistence type="predicted"/>
<dbReference type="OrthoDB" id="3990054at2759"/>
<organism evidence="9 10">
    <name type="scientific">Lasiodiplodia theobromae</name>
    <dbReference type="NCBI Taxonomy" id="45133"/>
    <lineage>
        <taxon>Eukaryota</taxon>
        <taxon>Fungi</taxon>
        <taxon>Dikarya</taxon>
        <taxon>Ascomycota</taxon>
        <taxon>Pezizomycotina</taxon>
        <taxon>Dothideomycetes</taxon>
        <taxon>Dothideomycetes incertae sedis</taxon>
        <taxon>Botryosphaeriales</taxon>
        <taxon>Botryosphaeriaceae</taxon>
        <taxon>Lasiodiplodia</taxon>
    </lineage>
</organism>
<comment type="caution">
    <text evidence="9">The sequence shown here is derived from an EMBL/GenBank/DDBJ whole genome shotgun (WGS) entry which is preliminary data.</text>
</comment>
<feature type="region of interest" description="Disordered" evidence="7">
    <location>
        <begin position="358"/>
        <end position="501"/>
    </location>
</feature>
<evidence type="ECO:0000256" key="2">
    <source>
        <dbReference type="ARBA" id="ARBA00022692"/>
    </source>
</evidence>
<reference evidence="9 10" key="1">
    <citation type="journal article" date="2019" name="Sci. Rep.">
        <title>A multi-omics analysis of the grapevine pathogen Lasiodiplodia theobromae reveals that temperature affects the expression of virulence- and pathogenicity-related genes.</title>
        <authorList>
            <person name="Felix C."/>
            <person name="Meneses R."/>
            <person name="Goncalves M.F.M."/>
            <person name="Tilleman L."/>
            <person name="Duarte A.S."/>
            <person name="Jorrin-Novo J.V."/>
            <person name="Van de Peer Y."/>
            <person name="Deforce D."/>
            <person name="Van Nieuwerburgh F."/>
            <person name="Esteves A.C."/>
            <person name="Alves A."/>
        </authorList>
    </citation>
    <scope>NUCLEOTIDE SEQUENCE [LARGE SCALE GENOMIC DNA]</scope>
    <source>
        <strain evidence="9 10">LA-SOL3</strain>
    </source>
</reference>
<dbReference type="Proteomes" id="UP000325902">
    <property type="component" value="Unassembled WGS sequence"/>
</dbReference>
<dbReference type="Pfam" id="PF06775">
    <property type="entry name" value="Seipin"/>
    <property type="match status" value="1"/>
</dbReference>
<dbReference type="GO" id="GO:0005789">
    <property type="term" value="C:endoplasmic reticulum membrane"/>
    <property type="evidence" value="ECO:0007669"/>
    <property type="project" value="UniProtKB-SubCell"/>
</dbReference>
<feature type="region of interest" description="Disordered" evidence="7">
    <location>
        <begin position="91"/>
        <end position="111"/>
    </location>
</feature>
<protein>
    <submittedName>
        <fullName evidence="9">Seipin</fullName>
    </submittedName>
</protein>
<dbReference type="GO" id="GO:0140042">
    <property type="term" value="P:lipid droplet formation"/>
    <property type="evidence" value="ECO:0007669"/>
    <property type="project" value="UniProtKB-ARBA"/>
</dbReference>
<keyword evidence="2 8" id="KW-0812">Transmembrane</keyword>
<keyword evidence="6 8" id="KW-0472">Membrane</keyword>
<evidence type="ECO:0000256" key="5">
    <source>
        <dbReference type="ARBA" id="ARBA00023098"/>
    </source>
</evidence>
<feature type="compositionally biased region" description="Acidic residues" evidence="7">
    <location>
        <begin position="443"/>
        <end position="455"/>
    </location>
</feature>
<dbReference type="EMBL" id="VCHE01000029">
    <property type="protein sequence ID" value="KAB2575838.1"/>
    <property type="molecule type" value="Genomic_DNA"/>
</dbReference>
<keyword evidence="4 8" id="KW-1133">Transmembrane helix</keyword>
<keyword evidence="5" id="KW-0443">Lipid metabolism</keyword>
<name>A0A5N5DDE6_9PEZI</name>
<keyword evidence="10" id="KW-1185">Reference proteome</keyword>
<evidence type="ECO:0000256" key="7">
    <source>
        <dbReference type="SAM" id="MobiDB-lite"/>
    </source>
</evidence>
<dbReference type="PANTHER" id="PTHR21212:SF0">
    <property type="entry name" value="SEIPIN"/>
    <property type="match status" value="1"/>
</dbReference>
<evidence type="ECO:0000313" key="9">
    <source>
        <dbReference type="EMBL" id="KAB2575838.1"/>
    </source>
</evidence>
<feature type="transmembrane region" description="Helical" evidence="8">
    <location>
        <begin position="319"/>
        <end position="344"/>
    </location>
</feature>
<evidence type="ECO:0000256" key="4">
    <source>
        <dbReference type="ARBA" id="ARBA00022989"/>
    </source>
</evidence>
<sequence length="501" mass="55168">MTASTAGSDDEEYVKGAIEIVKDSLLAPVRTAISKPARRAYIQTVLLLFGTFALLGIAIAAYSIFYFAYVPTRGFNVPVHLQFPTTSTAISSRQQYGGGSSSSSSGSGSDRSFAEWKDELCLGLGVGAQQREQQAVVYHPWGTAGGLRPWLVSDQGYDVRVELEMPRTRANREAGNFMVELALLGPPGSSSSGTTVGSGIVGAYSSPEGMEGGGKKKNKAEAVLAVSQRPAILTWYSDVVENVNKAIELPWYLLGWRREAERLTVGMMEGVRFERGWQNLPEALRVEIRAVERLQVYGVRVVFEAKLRGLRYIMYNYRLISALVFTTLFWVVELTFMILAWLALSQMFSPVQPRSTKAIKSEKEQTTKPDEEETEIDLNKIKTEEPETEETTDVPDLSDTPRTFPTYRGQQPLRYESPRVKSEEEDDGPTAESAGGVGGAPEQEADDEDDEDADFVLDTAGRYMERDSGLGTSMESGQDRRRDAVRKRRSGFFSGSGGGGE</sequence>
<dbReference type="InterPro" id="IPR009617">
    <property type="entry name" value="Seipin"/>
</dbReference>
<evidence type="ECO:0000256" key="1">
    <source>
        <dbReference type="ARBA" id="ARBA00004477"/>
    </source>
</evidence>
<evidence type="ECO:0000313" key="10">
    <source>
        <dbReference type="Proteomes" id="UP000325902"/>
    </source>
</evidence>
<feature type="transmembrane region" description="Helical" evidence="8">
    <location>
        <begin position="45"/>
        <end position="69"/>
    </location>
</feature>
<dbReference type="CDD" id="cd23995">
    <property type="entry name" value="Seipin_BSCL2_like"/>
    <property type="match status" value="1"/>
</dbReference>
<dbReference type="GO" id="GO:0006629">
    <property type="term" value="P:lipid metabolic process"/>
    <property type="evidence" value="ECO:0007669"/>
    <property type="project" value="UniProtKB-KW"/>
</dbReference>
<evidence type="ECO:0000256" key="8">
    <source>
        <dbReference type="SAM" id="Phobius"/>
    </source>
</evidence>
<gene>
    <name evidence="9" type="primary">Seipin</name>
    <name evidence="9" type="ORF">DBV05_g5485</name>
</gene>
<comment type="subcellular location">
    <subcellularLocation>
        <location evidence="1">Endoplasmic reticulum membrane</location>
        <topology evidence="1">Multi-pass membrane protein</topology>
    </subcellularLocation>
</comment>
<dbReference type="PANTHER" id="PTHR21212">
    <property type="entry name" value="BERNARDINELLI-SEIP CONGENITAL LIPODYSTROPHY 2 HOMOLOG BSCL2 PROTEIN"/>
    <property type="match status" value="1"/>
</dbReference>